<evidence type="ECO:0000256" key="11">
    <source>
        <dbReference type="ARBA" id="ARBA00024816"/>
    </source>
</evidence>
<reference evidence="13 14" key="1">
    <citation type="journal article" date="2015" name="Genome Announc.">
        <title>Complete Genome Sequence of Polypropylene Glycol- and Polyethylene Glycol-Degrading Sphingopyxis macrogoltabida Strain EY-1.</title>
        <authorList>
            <person name="Ohtsubo Y."/>
            <person name="Nagata Y."/>
            <person name="Numata M."/>
            <person name="Tsuchikane K."/>
            <person name="Hosoyama A."/>
            <person name="Yamazoe A."/>
            <person name="Tsuda M."/>
            <person name="Fujita N."/>
            <person name="Kawai F."/>
        </authorList>
    </citation>
    <scope>NUCLEOTIDE SEQUENCE [LARGE SCALE GENOMIC DNA]</scope>
    <source>
        <strain evidence="13 14">EY-1</strain>
    </source>
</reference>
<gene>
    <name evidence="13" type="ORF">AN936_19070</name>
</gene>
<comment type="function">
    <text evidence="11">Involved in the TonB-dependent energy-dependent transport of various receptor-bound substrates. Protects ExbD from proteolytic degradation and functionally stabilizes TonB.</text>
</comment>
<evidence type="ECO:0000256" key="7">
    <source>
        <dbReference type="ARBA" id="ARBA00022692"/>
    </source>
</evidence>
<keyword evidence="9" id="KW-1133">Transmembrane helix</keyword>
<evidence type="ECO:0000256" key="9">
    <source>
        <dbReference type="ARBA" id="ARBA00022989"/>
    </source>
</evidence>
<evidence type="ECO:0000256" key="3">
    <source>
        <dbReference type="ARBA" id="ARBA00022093"/>
    </source>
</evidence>
<dbReference type="PANTHER" id="PTHR30625">
    <property type="entry name" value="PROTEIN TOLQ"/>
    <property type="match status" value="1"/>
</dbReference>
<dbReference type="EMBL" id="CP012700">
    <property type="protein sequence ID" value="ALH82377.1"/>
    <property type="molecule type" value="Genomic_DNA"/>
</dbReference>
<dbReference type="InterPro" id="IPR050790">
    <property type="entry name" value="ExbB/TolQ_transport"/>
</dbReference>
<evidence type="ECO:0000256" key="6">
    <source>
        <dbReference type="ARBA" id="ARBA00022519"/>
    </source>
</evidence>
<name>A0A0N7I276_SPHMC</name>
<dbReference type="PATRIC" id="fig|33050.5.peg.3956"/>
<evidence type="ECO:0000313" key="14">
    <source>
        <dbReference type="Proteomes" id="UP000058074"/>
    </source>
</evidence>
<dbReference type="PANTHER" id="PTHR30625:SF14">
    <property type="entry name" value="BIOPOLYMER TRANSPORT PROTEIN EXBB"/>
    <property type="match status" value="1"/>
</dbReference>
<keyword evidence="7" id="KW-0812">Transmembrane</keyword>
<keyword evidence="5" id="KW-1003">Cell membrane</keyword>
<comment type="similarity">
    <text evidence="12">Belongs to the exbB/tolQ family.</text>
</comment>
<accession>A0A0N7I276</accession>
<evidence type="ECO:0000256" key="5">
    <source>
        <dbReference type="ARBA" id="ARBA00022475"/>
    </source>
</evidence>
<keyword evidence="13" id="KW-0969">Cilium</keyword>
<dbReference type="GO" id="GO:0017038">
    <property type="term" value="P:protein import"/>
    <property type="evidence" value="ECO:0007669"/>
    <property type="project" value="TreeGrafter"/>
</dbReference>
<dbReference type="Proteomes" id="UP000058074">
    <property type="component" value="Chromosome"/>
</dbReference>
<comment type="subcellular location">
    <subcellularLocation>
        <location evidence="1">Cell inner membrane</location>
        <topology evidence="1">Multi-pass membrane protein</topology>
    </subcellularLocation>
    <subcellularLocation>
        <location evidence="12">Membrane</location>
        <topology evidence="12">Multi-pass membrane protein</topology>
    </subcellularLocation>
</comment>
<keyword evidence="4 12" id="KW-0813">Transport</keyword>
<dbReference type="KEGG" id="smag:AN936_19070"/>
<evidence type="ECO:0000256" key="4">
    <source>
        <dbReference type="ARBA" id="ARBA00022448"/>
    </source>
</evidence>
<dbReference type="AlphaFoldDB" id="A0A0N7I276"/>
<evidence type="ECO:0000256" key="1">
    <source>
        <dbReference type="ARBA" id="ARBA00004429"/>
    </source>
</evidence>
<keyword evidence="13" id="KW-0282">Flagellum</keyword>
<evidence type="ECO:0000313" key="13">
    <source>
        <dbReference type="EMBL" id="ALH82377.1"/>
    </source>
</evidence>
<sequence>MFNLIANAAAAAPAAAHDAGLSLMPASMCVKEEGQNPYGLVPALCEGGIVSQITFLVLLIMFIGTLYILFTKLFEQNKVISQGKAVDANFWRAPTLADGAAKLEKNSAYRQVVEDGLRANEEHNKLTDPVEAHDWMHGTLERSQNHINSKLNGGLAFLATVGSTAPFVGLFGTVIGILRALVKIGASGQASIDTVAGPVGEALIMTAIGLIVAVPAVLAFNWLQSRNKAIARRLSTFSNDVLGSIMSGGQVKPAVAAAPAKAAPAAAPKKA</sequence>
<keyword evidence="6" id="KW-0997">Cell inner membrane</keyword>
<proteinExistence type="inferred from homology"/>
<organism evidence="13 14">
    <name type="scientific">Sphingopyxis macrogoltabida</name>
    <name type="common">Sphingomonas macrogoltabidus</name>
    <dbReference type="NCBI Taxonomy" id="33050"/>
    <lineage>
        <taxon>Bacteria</taxon>
        <taxon>Pseudomonadati</taxon>
        <taxon>Pseudomonadota</taxon>
        <taxon>Alphaproteobacteria</taxon>
        <taxon>Sphingomonadales</taxon>
        <taxon>Sphingomonadaceae</taxon>
        <taxon>Sphingopyxis</taxon>
    </lineage>
</organism>
<protein>
    <recommendedName>
        <fullName evidence="3">Biopolymer transport protein ExbB</fullName>
    </recommendedName>
</protein>
<dbReference type="Pfam" id="PF01618">
    <property type="entry name" value="MotA_ExbB"/>
    <property type="match status" value="1"/>
</dbReference>
<evidence type="ECO:0000256" key="8">
    <source>
        <dbReference type="ARBA" id="ARBA00022927"/>
    </source>
</evidence>
<evidence type="ECO:0000256" key="12">
    <source>
        <dbReference type="RuleBase" id="RU004057"/>
    </source>
</evidence>
<comment type="subunit">
    <text evidence="2">The accessory proteins ExbB and ExbD seem to form a complex with TonB.</text>
</comment>
<dbReference type="InterPro" id="IPR002898">
    <property type="entry name" value="MotA_ExbB_proton_chnl"/>
</dbReference>
<evidence type="ECO:0000256" key="10">
    <source>
        <dbReference type="ARBA" id="ARBA00023136"/>
    </source>
</evidence>
<keyword evidence="8 12" id="KW-0653">Protein transport</keyword>
<keyword evidence="10" id="KW-0472">Membrane</keyword>
<keyword evidence="13" id="KW-0966">Cell projection</keyword>
<dbReference type="STRING" id="33050.AN936_19070"/>
<dbReference type="GO" id="GO:0005886">
    <property type="term" value="C:plasma membrane"/>
    <property type="evidence" value="ECO:0007669"/>
    <property type="project" value="UniProtKB-SubCell"/>
</dbReference>
<dbReference type="KEGG" id="smaz:LH19_22950"/>
<evidence type="ECO:0000256" key="2">
    <source>
        <dbReference type="ARBA" id="ARBA00011471"/>
    </source>
</evidence>